<evidence type="ECO:0000313" key="2">
    <source>
        <dbReference type="EMBL" id="BBE09979.1"/>
    </source>
</evidence>
<dbReference type="SUPFAM" id="SSF52540">
    <property type="entry name" value="P-loop containing nucleoside triphosphate hydrolases"/>
    <property type="match status" value="1"/>
</dbReference>
<dbReference type="InterPro" id="IPR001680">
    <property type="entry name" value="WD40_rpt"/>
</dbReference>
<feature type="region of interest" description="Disordered" evidence="1">
    <location>
        <begin position="879"/>
        <end position="900"/>
    </location>
</feature>
<dbReference type="InterPro" id="IPR019775">
    <property type="entry name" value="WD40_repeat_CS"/>
</dbReference>
<dbReference type="InterPro" id="IPR015943">
    <property type="entry name" value="WD40/YVTN_repeat-like_dom_sf"/>
</dbReference>
<reference evidence="2 3" key="1">
    <citation type="journal article" date="2018" name="Microbes Environ.">
        <title>Comparative Genomic Insights into Endofungal Lifestyles of Two Bacterial Endosymbionts, Mycoavidus cysteinexigens and Burkholderia rhizoxinica.</title>
        <authorList>
            <person name="Sharmin D."/>
            <person name="Guo Y."/>
            <person name="Nishizawa T."/>
            <person name="Ohshima S."/>
            <person name="Sato Y."/>
            <person name="Takashima Y."/>
            <person name="Narisawa K."/>
            <person name="Ohta H."/>
        </authorList>
    </citation>
    <scope>NUCLEOTIDE SEQUENCE [LARGE SCALE GENOMIC DNA]</scope>
    <source>
        <strain evidence="2 3">B1-EB</strain>
    </source>
</reference>
<dbReference type="InterPro" id="IPR025662">
    <property type="entry name" value="Sigma_54_int_dom_ATP-bd_1"/>
</dbReference>
<dbReference type="SMART" id="SM00320">
    <property type="entry name" value="WD40"/>
    <property type="match status" value="14"/>
</dbReference>
<dbReference type="PROSITE" id="PS00678">
    <property type="entry name" value="WD_REPEATS_1"/>
    <property type="match status" value="11"/>
</dbReference>
<dbReference type="InterPro" id="IPR020472">
    <property type="entry name" value="WD40_PAC1"/>
</dbReference>
<proteinExistence type="predicted"/>
<dbReference type="Gene3D" id="2.160.20.80">
    <property type="entry name" value="E3 ubiquitin-protein ligase SopA"/>
    <property type="match status" value="1"/>
</dbReference>
<dbReference type="InterPro" id="IPR050995">
    <property type="entry name" value="WD-F-box_domain-protein"/>
</dbReference>
<feature type="compositionally biased region" description="Polar residues" evidence="1">
    <location>
        <begin position="889"/>
        <end position="898"/>
    </location>
</feature>
<dbReference type="Pfam" id="PF00400">
    <property type="entry name" value="WD40"/>
    <property type="match status" value="14"/>
</dbReference>
<dbReference type="PROSITE" id="PS00675">
    <property type="entry name" value="SIGMA54_INTERACT_1"/>
    <property type="match status" value="1"/>
</dbReference>
<dbReference type="PROSITE" id="PS50837">
    <property type="entry name" value="NACHT"/>
    <property type="match status" value="1"/>
</dbReference>
<protein>
    <submittedName>
        <fullName evidence="2">NB-ARC domain protein</fullName>
    </submittedName>
</protein>
<dbReference type="Gene3D" id="2.130.10.10">
    <property type="entry name" value="YVTN repeat-like/Quinoprotein amine dehydrogenase"/>
    <property type="match status" value="7"/>
</dbReference>
<dbReference type="PROSITE" id="PS50294">
    <property type="entry name" value="WD_REPEATS_REGION"/>
    <property type="match status" value="12"/>
</dbReference>
<dbReference type="SUPFAM" id="SSF50978">
    <property type="entry name" value="WD40 repeat-like"/>
    <property type="match status" value="2"/>
</dbReference>
<dbReference type="PANTHER" id="PTHR14604:SF4">
    <property type="entry name" value="F-BOX DOMAIN-CONTAINING PROTEIN"/>
    <property type="match status" value="1"/>
</dbReference>
<dbReference type="InterPro" id="IPR001646">
    <property type="entry name" value="5peptide_repeat"/>
</dbReference>
<organism evidence="2 3">
    <name type="scientific">Mycoavidus cysteinexigens</name>
    <dbReference type="NCBI Taxonomy" id="1553431"/>
    <lineage>
        <taxon>Bacteria</taxon>
        <taxon>Pseudomonadati</taxon>
        <taxon>Pseudomonadota</taxon>
        <taxon>Betaproteobacteria</taxon>
        <taxon>Burkholderiales</taxon>
        <taxon>Burkholderiaceae</taxon>
        <taxon>Mycoavidus</taxon>
    </lineage>
</organism>
<dbReference type="InterPro" id="IPR036322">
    <property type="entry name" value="WD40_repeat_dom_sf"/>
</dbReference>
<dbReference type="Gene3D" id="3.40.50.300">
    <property type="entry name" value="P-loop containing nucleotide triphosphate hydrolases"/>
    <property type="match status" value="1"/>
</dbReference>
<gene>
    <name evidence="2" type="ORF">MCB1EB_1818</name>
</gene>
<dbReference type="KEGG" id="mcys:MCB1EB_1818"/>
<dbReference type="Proteomes" id="UP000282597">
    <property type="component" value="Chromosome"/>
</dbReference>
<dbReference type="PRINTS" id="PR00320">
    <property type="entry name" value="GPROTEINBRPT"/>
</dbReference>
<dbReference type="SUPFAM" id="SSF141571">
    <property type="entry name" value="Pentapeptide repeat-like"/>
    <property type="match status" value="1"/>
</dbReference>
<evidence type="ECO:0000256" key="1">
    <source>
        <dbReference type="SAM" id="MobiDB-lite"/>
    </source>
</evidence>
<name>A0A2Z6EWZ7_9BURK</name>
<dbReference type="EMBL" id="AP018150">
    <property type="protein sequence ID" value="BBE09979.1"/>
    <property type="molecule type" value="Genomic_DNA"/>
</dbReference>
<dbReference type="PROSITE" id="PS50082">
    <property type="entry name" value="WD_REPEATS_2"/>
    <property type="match status" value="12"/>
</dbReference>
<dbReference type="PANTHER" id="PTHR14604">
    <property type="entry name" value="WD40 REPEAT PF20"/>
    <property type="match status" value="1"/>
</dbReference>
<evidence type="ECO:0000313" key="3">
    <source>
        <dbReference type="Proteomes" id="UP000282597"/>
    </source>
</evidence>
<keyword evidence="3" id="KW-1185">Reference proteome</keyword>
<dbReference type="Pfam" id="PF00805">
    <property type="entry name" value="Pentapeptide"/>
    <property type="match status" value="1"/>
</dbReference>
<accession>A0A2Z6EWZ7</accession>
<dbReference type="InterPro" id="IPR027417">
    <property type="entry name" value="P-loop_NTPase"/>
</dbReference>
<sequence length="1661" mass="185199">MWGNSVSQALTGHQAQILAAKIYLYQARQQKTAQRLDVALVLYDQAKVTFRHIADTRKLVIALSEVKNALSQAQTPQTTEDEALQRHIADIYFERAELLAKLGKTDKAQASYKKAKEWGHKPIEAASIVSAEHDALILAQTATPASMSVQEKGELVDYLFERALFTLGSLKVSSKPSIFLVYAHGNPAHGKAEASTSKYLINHLSKIQVTLHSDQTPLGQPYSDSSEDLKEDGKLEDILTSQLCLLPTQVEKEVKPVNKVVVCCSEVLGNYLEWLHYEDFYQALRKAYLEDREAYGKDGEQSGIPAIREVVRQFSQEQDYKAGFHHVLTEMAFLQIRAEQLKDQHGIIPVSLTPNSYNHCLARFISATTVRMEDIPRFEGQALSLNQSRHWVLFKLIERLLVGSNEAKTFLDKFWQGYSDFISRLNAKPLLGRLEFAKQLDGIFDSIRTALHSQLFFTVQQHQQQLRVLNADPRSAIKEQYFDALGQDDEFEETLQLYVEPRGKANSHEANTFNLLPKIQAFLNDEKVKVVLLTGDSGAGKTSFNRVLEKQLWKDKKEHDAIPLFISLASIDNPVHDLIPTTLKKRGLSKDQIQRLKKEKQKFIFILDGYDEIRQTRNLYQSNGINQPGSWQGQMVISCRSEYLGQGQGYRKWFQPDQYRQGGAWSFPEVVIEPFSEEEQNQYLEKYVERNQPIWDAQQFNKALEQPHLKELVSNPFLLRVVLEVLPYLEDEGKPRTAIQLRMDLYNQFVRQWFERNEQRLIARDLTENKRDIFREMCDEGFAEHGIEFMEDLAVHLYIKNSGNPVVEYSSLKDKGNWKKEFFELNDKKQLLREAWPLSRSGNQYRFIHKLLLEYFAARVIFASLDACMVADTHHHRRGSDASVYGFGNQHQSSQTPRDMSLAPKHWVGDLGVVRLLTERVQQETIFKKHLLAIIERSKEDAGVSQTAANAMTILVRAGVQFNGADLKGIQIPGADLSDGVFDSAQFQGADLRKTTLRMSWLRNANLRSAQMAGVQFGEWPYLQEKSEVQSCAYSPDGKTCAAGLEDGTIKVYSTSDWGKIHTLEEHTNAVISVVYSPSGAQIASGSNDTTVRLWDAHSGVRVHTLERHAGGVSSVVYSLDGAQIASGSFDKTVRLWDAHSGAHIHTLEGHTCSIWSVVYSPSGAQIASGSSDKTVRLWDVHSGVHIHTLEGHTHAVYSAVYSPSGAQIASSSHDTTVRLWDAQSGAHVHTLEGHTTAVSSVVYSPSGAQIASGSWDRTVRLWDAQSGAHVHTLEGHTHGVSSVVYSPNGAQIASGSWDKTVRLWGAQSGAHVHTLERHTHTVYSVVYSPNGAQIASGSSDETVRLWDAQSGAPVRTLEGHTSYVLSVVYSPSGAQIVSGSFDKTVRLWDAQSGVHMHTLEGHTSGVWSVAYSPSGVRIASGSFDKTVRLWDAQSGVHVYTLEGHTGTVWSVAYSPSGAQIASGSDDNTVRLWDAQSGTHMHTLEGHTSSVNSVVYSRSGAQIASGSDDKTIRLWDAQSGFTVHTLRGHTNPVSSVAYSSSGQMIASSSSDHTVRVWDVVSSQCRSVIQGFLGEVKSVAWKATPDGNYLVTGSSNRLIRQWQVIVEGERYQVVLRWISPHAELTVKETLIDGVEGLSGMNKQLLKQRGAIECKREINPTLT</sequence>
<dbReference type="CDD" id="cd00200">
    <property type="entry name" value="WD40"/>
    <property type="match status" value="2"/>
</dbReference>
<dbReference type="InterPro" id="IPR007111">
    <property type="entry name" value="NACHT_NTPase"/>
</dbReference>
<dbReference type="Pfam" id="PF05729">
    <property type="entry name" value="NACHT"/>
    <property type="match status" value="1"/>
</dbReference>